<gene>
    <name evidence="1" type="ORF">P9854_08400</name>
    <name evidence="2" type="ORF">P9921_01225</name>
</gene>
<keyword evidence="4" id="KW-1185">Reference proteome</keyword>
<accession>A0AAW6X568</accession>
<comment type="caution">
    <text evidence="1">The sequence shown here is derived from an EMBL/GenBank/DDBJ whole genome shotgun (WGS) entry which is preliminary data.</text>
</comment>
<protein>
    <submittedName>
        <fullName evidence="1">Uncharacterized protein</fullName>
    </submittedName>
</protein>
<dbReference type="EMBL" id="JARTLO010000006">
    <property type="protein sequence ID" value="MDK4765829.1"/>
    <property type="molecule type" value="Genomic_DNA"/>
</dbReference>
<evidence type="ECO:0000313" key="2">
    <source>
        <dbReference type="EMBL" id="MDK5169113.1"/>
    </source>
</evidence>
<name>A0AAW6X568_9GAMM</name>
<dbReference type="AlphaFoldDB" id="A0AAW6X568"/>
<proteinExistence type="predicted"/>
<dbReference type="EMBL" id="JARTOI010000001">
    <property type="protein sequence ID" value="MDK5169113.1"/>
    <property type="molecule type" value="Genomic_DNA"/>
</dbReference>
<dbReference type="RefSeq" id="WP_255411660.1">
    <property type="nucleotide sequence ID" value="NZ_CAYETX010000042.1"/>
</dbReference>
<evidence type="ECO:0000313" key="4">
    <source>
        <dbReference type="Proteomes" id="UP001174748"/>
    </source>
</evidence>
<organism evidence="1 3">
    <name type="scientific">Serratia nevei</name>
    <dbReference type="NCBI Taxonomy" id="2703794"/>
    <lineage>
        <taxon>Bacteria</taxon>
        <taxon>Pseudomonadati</taxon>
        <taxon>Pseudomonadota</taxon>
        <taxon>Gammaproteobacteria</taxon>
        <taxon>Enterobacterales</taxon>
        <taxon>Yersiniaceae</taxon>
        <taxon>Serratia</taxon>
    </lineage>
</organism>
<dbReference type="Proteomes" id="UP001174748">
    <property type="component" value="Unassembled WGS sequence"/>
</dbReference>
<sequence>MVKIKAETPAESTLYAVIRWGVRQFAFAAKKRALAFHHETLSL</sequence>
<evidence type="ECO:0000313" key="3">
    <source>
        <dbReference type="Proteomes" id="UP001173597"/>
    </source>
</evidence>
<evidence type="ECO:0000313" key="1">
    <source>
        <dbReference type="EMBL" id="MDK4765829.1"/>
    </source>
</evidence>
<reference evidence="1" key="1">
    <citation type="submission" date="2023-01" db="EMBL/GenBank/DDBJ databases">
        <title>Genomic dissection of endemic carbapenem resistance: metallo-beta-lactamase gene dissemination through clonal, plasmid and integron transfer pathways.</title>
        <authorList>
            <person name="Macesic N."/>
        </authorList>
    </citation>
    <scope>NUCLEOTIDE SEQUENCE</scope>
    <source>
        <strain evidence="2">CPO382</strain>
        <strain evidence="1">CPO573</strain>
    </source>
</reference>
<dbReference type="Proteomes" id="UP001173597">
    <property type="component" value="Unassembled WGS sequence"/>
</dbReference>